<sequence>MKSRDRLHLCPSRAPHSISQAQHCRAAPTLHASIARHWRRGAGGRRRSRAMARVEAVVVCLLVLAMDAAAGVLGIHAEKAQSQGRHLRILFIECRQPVRRAYELGIAAAAVLAASHAIANAAGGCACSCSGDKLRRASPNRHMASFALVLTWMVLVVGVALLVLGALPNRKHKLADCGVARQRFLSIGGVLCFAHALFCVVYYASASAAAREERRAAPHV</sequence>
<evidence type="ECO:0000256" key="2">
    <source>
        <dbReference type="ARBA" id="ARBA00022692"/>
    </source>
</evidence>
<keyword evidence="3" id="KW-0732">Signal</keyword>
<organism evidence="8 9">
    <name type="scientific">Panicum virgatum</name>
    <name type="common">Blackwell switchgrass</name>
    <dbReference type="NCBI Taxonomy" id="38727"/>
    <lineage>
        <taxon>Eukaryota</taxon>
        <taxon>Viridiplantae</taxon>
        <taxon>Streptophyta</taxon>
        <taxon>Embryophyta</taxon>
        <taxon>Tracheophyta</taxon>
        <taxon>Spermatophyta</taxon>
        <taxon>Magnoliopsida</taxon>
        <taxon>Liliopsida</taxon>
        <taxon>Poales</taxon>
        <taxon>Poaceae</taxon>
        <taxon>PACMAD clade</taxon>
        <taxon>Panicoideae</taxon>
        <taxon>Panicodae</taxon>
        <taxon>Paniceae</taxon>
        <taxon>Panicinae</taxon>
        <taxon>Panicum</taxon>
        <taxon>Panicum sect. Hiantes</taxon>
    </lineage>
</organism>
<dbReference type="AlphaFoldDB" id="A0A8T0VRR8"/>
<dbReference type="GO" id="GO:0012505">
    <property type="term" value="C:endomembrane system"/>
    <property type="evidence" value="ECO:0007669"/>
    <property type="project" value="UniProtKB-SubCell"/>
</dbReference>
<protein>
    <submittedName>
        <fullName evidence="8">Uncharacterized protein</fullName>
    </submittedName>
</protein>
<reference evidence="8" key="1">
    <citation type="submission" date="2020-05" db="EMBL/GenBank/DDBJ databases">
        <title>WGS assembly of Panicum virgatum.</title>
        <authorList>
            <person name="Lovell J.T."/>
            <person name="Jenkins J."/>
            <person name="Shu S."/>
            <person name="Juenger T.E."/>
            <person name="Schmutz J."/>
        </authorList>
    </citation>
    <scope>NUCLEOTIDE SEQUENCE</scope>
    <source>
        <strain evidence="8">AP13</strain>
    </source>
</reference>
<evidence type="ECO:0000256" key="6">
    <source>
        <dbReference type="ARBA" id="ARBA00029467"/>
    </source>
</evidence>
<comment type="subcellular location">
    <subcellularLocation>
        <location evidence="1">Endomembrane system</location>
        <topology evidence="1">Multi-pass membrane protein</topology>
    </subcellularLocation>
</comment>
<keyword evidence="4 7" id="KW-1133">Transmembrane helix</keyword>
<evidence type="ECO:0000256" key="7">
    <source>
        <dbReference type="SAM" id="Phobius"/>
    </source>
</evidence>
<evidence type="ECO:0000256" key="5">
    <source>
        <dbReference type="ARBA" id="ARBA00023136"/>
    </source>
</evidence>
<dbReference type="Proteomes" id="UP000823388">
    <property type="component" value="Chromosome 2N"/>
</dbReference>
<dbReference type="OrthoDB" id="1667348at2759"/>
<evidence type="ECO:0000256" key="4">
    <source>
        <dbReference type="ARBA" id="ARBA00022989"/>
    </source>
</evidence>
<feature type="transmembrane region" description="Helical" evidence="7">
    <location>
        <begin position="54"/>
        <end position="77"/>
    </location>
</feature>
<evidence type="ECO:0000313" key="9">
    <source>
        <dbReference type="Proteomes" id="UP000823388"/>
    </source>
</evidence>
<comment type="caution">
    <text evidence="8">The sequence shown here is derived from an EMBL/GenBank/DDBJ whole genome shotgun (WGS) entry which is preliminary data.</text>
</comment>
<dbReference type="InterPro" id="IPR052222">
    <property type="entry name" value="DESIGUAL"/>
</dbReference>
<comment type="similarity">
    <text evidence="6">Belongs to the DESIGUAL family.</text>
</comment>
<feature type="transmembrane region" description="Helical" evidence="7">
    <location>
        <begin position="184"/>
        <end position="205"/>
    </location>
</feature>
<feature type="transmembrane region" description="Helical" evidence="7">
    <location>
        <begin position="106"/>
        <end position="131"/>
    </location>
</feature>
<gene>
    <name evidence="8" type="ORF">PVAP13_2NG524100</name>
</gene>
<dbReference type="Pfam" id="PF06749">
    <property type="entry name" value="DUF1218"/>
    <property type="match status" value="1"/>
</dbReference>
<keyword evidence="2 7" id="KW-0812">Transmembrane</keyword>
<evidence type="ECO:0000256" key="3">
    <source>
        <dbReference type="ARBA" id="ARBA00022729"/>
    </source>
</evidence>
<accession>A0A8T0VRR8</accession>
<evidence type="ECO:0000256" key="1">
    <source>
        <dbReference type="ARBA" id="ARBA00004127"/>
    </source>
</evidence>
<keyword evidence="9" id="KW-1185">Reference proteome</keyword>
<dbReference type="EMBL" id="CM029040">
    <property type="protein sequence ID" value="KAG2637505.1"/>
    <property type="molecule type" value="Genomic_DNA"/>
</dbReference>
<proteinExistence type="inferred from homology"/>
<evidence type="ECO:0000313" key="8">
    <source>
        <dbReference type="EMBL" id="KAG2637505.1"/>
    </source>
</evidence>
<keyword evidence="5 7" id="KW-0472">Membrane</keyword>
<dbReference type="InterPro" id="IPR009606">
    <property type="entry name" value="DEAL/Modifying_wall_lignin1/2"/>
</dbReference>
<feature type="transmembrane region" description="Helical" evidence="7">
    <location>
        <begin position="143"/>
        <end position="164"/>
    </location>
</feature>
<dbReference type="PANTHER" id="PTHR31769">
    <property type="entry name" value="OS07G0462200 PROTEIN-RELATED"/>
    <property type="match status" value="1"/>
</dbReference>
<name>A0A8T0VRR8_PANVG</name>